<organism evidence="1">
    <name type="scientific">bioreactor metagenome</name>
    <dbReference type="NCBI Taxonomy" id="1076179"/>
    <lineage>
        <taxon>unclassified sequences</taxon>
        <taxon>metagenomes</taxon>
        <taxon>ecological metagenomes</taxon>
    </lineage>
</organism>
<gene>
    <name evidence="1" type="ORF">SDC9_200983</name>
</gene>
<reference evidence="1" key="1">
    <citation type="submission" date="2019-08" db="EMBL/GenBank/DDBJ databases">
        <authorList>
            <person name="Kucharzyk K."/>
            <person name="Murdoch R.W."/>
            <person name="Higgins S."/>
            <person name="Loffler F."/>
        </authorList>
    </citation>
    <scope>NUCLEOTIDE SEQUENCE</scope>
</reference>
<comment type="caution">
    <text evidence="1">The sequence shown here is derived from an EMBL/GenBank/DDBJ whole genome shotgun (WGS) entry which is preliminary data.</text>
</comment>
<sequence length="92" mass="10104">MIENYGHGTFNCRTSTLANMATNNGVDNPAFNHSGQANGVFFDGHLEKLRRRQVPCYESYPSISVAARGNTYFVRGDTPLNPTSSTYTIIGL</sequence>
<dbReference type="EMBL" id="VSSQ01120326">
    <property type="protein sequence ID" value="MPN53319.1"/>
    <property type="molecule type" value="Genomic_DNA"/>
</dbReference>
<protein>
    <submittedName>
        <fullName evidence="1">Uncharacterized protein</fullName>
    </submittedName>
</protein>
<accession>A0A645ISF7</accession>
<dbReference type="AlphaFoldDB" id="A0A645ISF7"/>
<evidence type="ECO:0000313" key="1">
    <source>
        <dbReference type="EMBL" id="MPN53319.1"/>
    </source>
</evidence>
<name>A0A645ISF7_9ZZZZ</name>
<proteinExistence type="predicted"/>